<proteinExistence type="predicted"/>
<comment type="caution">
    <text evidence="2">The sequence shown here is derived from an EMBL/GenBank/DDBJ whole genome shotgun (WGS) entry which is preliminary data.</text>
</comment>
<evidence type="ECO:0000313" key="3">
    <source>
        <dbReference type="Proteomes" id="UP001054837"/>
    </source>
</evidence>
<dbReference type="AlphaFoldDB" id="A0AAV4QTH0"/>
<keyword evidence="1" id="KW-0812">Transmembrane</keyword>
<keyword evidence="3" id="KW-1185">Reference proteome</keyword>
<dbReference type="EMBL" id="BPLQ01004902">
    <property type="protein sequence ID" value="GIY11412.1"/>
    <property type="molecule type" value="Genomic_DNA"/>
</dbReference>
<evidence type="ECO:0000256" key="1">
    <source>
        <dbReference type="SAM" id="Phobius"/>
    </source>
</evidence>
<protein>
    <submittedName>
        <fullName evidence="2">Uncharacterized protein</fullName>
    </submittedName>
</protein>
<keyword evidence="1" id="KW-0472">Membrane</keyword>
<dbReference type="Proteomes" id="UP001054837">
    <property type="component" value="Unassembled WGS sequence"/>
</dbReference>
<evidence type="ECO:0000313" key="2">
    <source>
        <dbReference type="EMBL" id="GIY11412.1"/>
    </source>
</evidence>
<gene>
    <name evidence="2" type="ORF">CDAR_535941</name>
</gene>
<organism evidence="2 3">
    <name type="scientific">Caerostris darwini</name>
    <dbReference type="NCBI Taxonomy" id="1538125"/>
    <lineage>
        <taxon>Eukaryota</taxon>
        <taxon>Metazoa</taxon>
        <taxon>Ecdysozoa</taxon>
        <taxon>Arthropoda</taxon>
        <taxon>Chelicerata</taxon>
        <taxon>Arachnida</taxon>
        <taxon>Araneae</taxon>
        <taxon>Araneomorphae</taxon>
        <taxon>Entelegynae</taxon>
        <taxon>Araneoidea</taxon>
        <taxon>Araneidae</taxon>
        <taxon>Caerostris</taxon>
    </lineage>
</organism>
<feature type="transmembrane region" description="Helical" evidence="1">
    <location>
        <begin position="21"/>
        <end position="39"/>
    </location>
</feature>
<reference evidence="2 3" key="1">
    <citation type="submission" date="2021-06" db="EMBL/GenBank/DDBJ databases">
        <title>Caerostris darwini draft genome.</title>
        <authorList>
            <person name="Kono N."/>
            <person name="Arakawa K."/>
        </authorList>
    </citation>
    <scope>NUCLEOTIDE SEQUENCE [LARGE SCALE GENOMIC DNA]</scope>
</reference>
<accession>A0AAV4QTH0</accession>
<keyword evidence="1" id="KW-1133">Transmembrane helix</keyword>
<sequence length="138" mass="15618">MVSASMDLNQVRLSIKSGRRGGRVSFVVIVVASYCWGLWAQQKSFVIIVSDSKGLFVCSFCPKTRGRRLVHGRSARKKHEVWRRNCGRFRIVVASFGRVFLGTQKKFRNNSNRVKSAACLQFLPPKQKEDVTSRAALL</sequence>
<name>A0AAV4QTH0_9ARAC</name>